<keyword evidence="2" id="KW-1185">Reference proteome</keyword>
<comment type="caution">
    <text evidence="1">The sequence shown here is derived from an EMBL/GenBank/DDBJ whole genome shotgun (WGS) entry which is preliminary data.</text>
</comment>
<protein>
    <submittedName>
        <fullName evidence="1">Uncharacterized protein</fullName>
    </submittedName>
</protein>
<evidence type="ECO:0000313" key="2">
    <source>
        <dbReference type="Proteomes" id="UP000305041"/>
    </source>
</evidence>
<dbReference type="Proteomes" id="UP000305041">
    <property type="component" value="Unassembled WGS sequence"/>
</dbReference>
<gene>
    <name evidence="1" type="ORF">FEE96_08040</name>
</gene>
<dbReference type="EMBL" id="VAUA01000003">
    <property type="protein sequence ID" value="TLP67284.1"/>
    <property type="molecule type" value="Genomic_DNA"/>
</dbReference>
<evidence type="ECO:0000313" key="1">
    <source>
        <dbReference type="EMBL" id="TLP67284.1"/>
    </source>
</evidence>
<organism evidence="1 2">
    <name type="scientific">Parasedimentitalea maritima</name>
    <dbReference type="NCBI Taxonomy" id="2578117"/>
    <lineage>
        <taxon>Bacteria</taxon>
        <taxon>Pseudomonadati</taxon>
        <taxon>Pseudomonadota</taxon>
        <taxon>Alphaproteobacteria</taxon>
        <taxon>Rhodobacterales</taxon>
        <taxon>Paracoccaceae</taxon>
        <taxon>Parasedimentitalea</taxon>
    </lineage>
</organism>
<proteinExistence type="predicted"/>
<sequence>MNSRSEKNVIASLKLVLEQCEETGQFTANSRRFYGVGEWLLAFEGIYRFVEGNVAFKAFVEPAYGELLELFRDDLDLSRLPPRAWKWRK</sequence>
<reference evidence="1 2" key="1">
    <citation type="submission" date="2019-05" db="EMBL/GenBank/DDBJ databases">
        <title>Draft genome sequence of Pelagicola sp. DSW4-44.</title>
        <authorList>
            <person name="Oh J."/>
        </authorList>
    </citation>
    <scope>NUCLEOTIDE SEQUENCE [LARGE SCALE GENOMIC DNA]</scope>
    <source>
        <strain evidence="1 2">DSW4-44</strain>
    </source>
</reference>
<name>A0ABY2UXD0_9RHOB</name>
<accession>A0ABY2UXD0</accession>